<dbReference type="InterPro" id="IPR003423">
    <property type="entry name" value="OMP_efflux"/>
</dbReference>
<dbReference type="PANTHER" id="PTHR30203">
    <property type="entry name" value="OUTER MEMBRANE CATION EFFLUX PROTEIN"/>
    <property type="match status" value="1"/>
</dbReference>
<comment type="caution">
    <text evidence="3">The sequence shown here is derived from an EMBL/GenBank/DDBJ whole genome shotgun (WGS) entry which is preliminary data.</text>
</comment>
<protein>
    <submittedName>
        <fullName evidence="3">RND transporter</fullName>
    </submittedName>
</protein>
<keyword evidence="2" id="KW-0449">Lipoprotein</keyword>
<dbReference type="Gene3D" id="1.20.1600.10">
    <property type="entry name" value="Outer membrane efflux proteins (OEP)"/>
    <property type="match status" value="1"/>
</dbReference>
<evidence type="ECO:0000313" key="3">
    <source>
        <dbReference type="EMBL" id="RCN55987.1"/>
    </source>
</evidence>
<accession>A0A368HG14</accession>
<dbReference type="OrthoDB" id="9770517at2"/>
<sequence>MAIRMIHGGLRASWPISFLTLGLLLSGCAVGPRFHAPQSAMPTRFTSAPQDAKPRWPSKTWWRGFHSPPLDRFIEAAEHHNFNIRIAAAQLEAANAQVEIAGAPLLPSVSASGNAQWQRAPHTRIASLGTRNPSPFYGASVQASYLVDLWGENRDALRAALADAAASRFNRDTVALTEVTAVATTWFQILADRAALTIGLRNLGAADRLLKQLQAEFAAGTVDAVTVAQQAALVASERANIPVLRSQLRQETLGLGILVGKPPEQLAIPREHIGALRVPPVMPGLPSRLLSRRPDVAQAEATLIAANANVRAAIASFFPSITLTGSAATSSAALDTLLSPGSLLLNAATSISQPLFEGGRLMGNLAVSRAIYREDVATYEQTVVHAFTDVEQSLTALHYATIQERRQAQAVHEAHRALAAVRAQLQAGIVDVSAVLTAEETLLGDENAYTQAQLTRLDAAIHLYQALGGGWRLRRPAHPVGN</sequence>
<keyword evidence="2" id="KW-0472">Membrane</keyword>
<comment type="subcellular location">
    <subcellularLocation>
        <location evidence="2">Cell outer membrane</location>
        <topology evidence="2">Lipid-anchor</topology>
    </subcellularLocation>
</comment>
<dbReference type="Proteomes" id="UP000253250">
    <property type="component" value="Unassembled WGS sequence"/>
</dbReference>
<gene>
    <name evidence="3" type="ORF">C4900_08845</name>
</gene>
<dbReference type="GO" id="GO:0009279">
    <property type="term" value="C:cell outer membrane"/>
    <property type="evidence" value="ECO:0007669"/>
    <property type="project" value="UniProtKB-SubCell"/>
</dbReference>
<reference evidence="3 4" key="1">
    <citation type="submission" date="2018-02" db="EMBL/GenBank/DDBJ databases">
        <title>Insights into the biology of acidophilic members of the Acidiferrobacteraceae family derived from comparative genomic analyses.</title>
        <authorList>
            <person name="Issotta F."/>
            <person name="Thyssen C."/>
            <person name="Mena C."/>
            <person name="Moya A."/>
            <person name="Bellenberg S."/>
            <person name="Sproer C."/>
            <person name="Covarrubias P.C."/>
            <person name="Sand W."/>
            <person name="Quatrini R."/>
            <person name="Vera M."/>
        </authorList>
    </citation>
    <scope>NUCLEOTIDE SEQUENCE [LARGE SCALE GENOMIC DNA]</scope>
    <source>
        <strain evidence="4">m-1</strain>
    </source>
</reference>
<keyword evidence="2" id="KW-0564">Palmitate</keyword>
<name>A0A368HG14_9GAMM</name>
<dbReference type="Gene3D" id="2.20.200.10">
    <property type="entry name" value="Outer membrane efflux proteins (OEP)"/>
    <property type="match status" value="1"/>
</dbReference>
<evidence type="ECO:0000313" key="4">
    <source>
        <dbReference type="Proteomes" id="UP000253250"/>
    </source>
</evidence>
<dbReference type="NCBIfam" id="TIGR01845">
    <property type="entry name" value="outer_NodT"/>
    <property type="match status" value="1"/>
</dbReference>
<dbReference type="SUPFAM" id="SSF56954">
    <property type="entry name" value="Outer membrane efflux proteins (OEP)"/>
    <property type="match status" value="1"/>
</dbReference>
<dbReference type="GO" id="GO:0015562">
    <property type="term" value="F:efflux transmembrane transporter activity"/>
    <property type="evidence" value="ECO:0007669"/>
    <property type="project" value="InterPro"/>
</dbReference>
<keyword evidence="2" id="KW-1134">Transmembrane beta strand</keyword>
<organism evidence="3 4">
    <name type="scientific">Acidiferrobacter thiooxydans</name>
    <dbReference type="NCBI Taxonomy" id="163359"/>
    <lineage>
        <taxon>Bacteria</taxon>
        <taxon>Pseudomonadati</taxon>
        <taxon>Pseudomonadota</taxon>
        <taxon>Gammaproteobacteria</taxon>
        <taxon>Acidiferrobacterales</taxon>
        <taxon>Acidiferrobacteraceae</taxon>
        <taxon>Acidiferrobacter</taxon>
    </lineage>
</organism>
<dbReference type="InterPro" id="IPR010131">
    <property type="entry name" value="MdtP/NodT-like"/>
</dbReference>
<keyword evidence="4" id="KW-1185">Reference proteome</keyword>
<dbReference type="RefSeq" id="WP_114282967.1">
    <property type="nucleotide sequence ID" value="NZ_PSYR01000002.1"/>
</dbReference>
<comment type="similarity">
    <text evidence="1 2">Belongs to the outer membrane factor (OMF) (TC 1.B.17) family.</text>
</comment>
<dbReference type="EMBL" id="PSYR01000002">
    <property type="protein sequence ID" value="RCN55987.1"/>
    <property type="molecule type" value="Genomic_DNA"/>
</dbReference>
<proteinExistence type="inferred from homology"/>
<evidence type="ECO:0000256" key="1">
    <source>
        <dbReference type="ARBA" id="ARBA00007613"/>
    </source>
</evidence>
<keyword evidence="2" id="KW-0812">Transmembrane</keyword>
<dbReference type="PROSITE" id="PS51257">
    <property type="entry name" value="PROKAR_LIPOPROTEIN"/>
    <property type="match status" value="1"/>
</dbReference>
<dbReference type="AlphaFoldDB" id="A0A368HG14"/>
<dbReference type="Pfam" id="PF02321">
    <property type="entry name" value="OEP"/>
    <property type="match status" value="2"/>
</dbReference>
<dbReference type="PANTHER" id="PTHR30203:SF33">
    <property type="entry name" value="BLR4455 PROTEIN"/>
    <property type="match status" value="1"/>
</dbReference>
<evidence type="ECO:0000256" key="2">
    <source>
        <dbReference type="RuleBase" id="RU362097"/>
    </source>
</evidence>